<dbReference type="AlphaFoldDB" id="A0AAE1C618"/>
<evidence type="ECO:0000256" key="2">
    <source>
        <dbReference type="ARBA" id="ARBA00022679"/>
    </source>
</evidence>
<dbReference type="SUPFAM" id="SSF53335">
    <property type="entry name" value="S-adenosyl-L-methionine-dependent methyltransferases"/>
    <property type="match status" value="1"/>
</dbReference>
<gene>
    <name evidence="6" type="ORF">LTR78_001101</name>
</gene>
<dbReference type="InterPro" id="IPR001077">
    <property type="entry name" value="COMT_C"/>
</dbReference>
<dbReference type="Proteomes" id="UP001274830">
    <property type="component" value="Unassembled WGS sequence"/>
</dbReference>
<dbReference type="Pfam" id="PF00891">
    <property type="entry name" value="Methyltransf_2"/>
    <property type="match status" value="1"/>
</dbReference>
<sequence length="397" mass="44547">MGRDFEAIKLDLSRKILATKTPADFIITLLYSIPVLAPARICIETGVFKHLTETKSPLHVADLVQKPARGDHEAFEQQQEFLARMLRAVSGLGLIDEIAPRMYQANELTAVMADEGFASGFELFFDNAMGPSSTMTSMISFHEGNVWQASGTATEGPWQDARGVQGQTTFEHWTDHDPKQLTRLSSLMQRMQDKRPHWTQWFPKEALISTPSTDDRDRLPAVFVDVGGGRGHDLSALARQYPKWNAQLVLQDDPSVIAETKHEHSTTGTEVDPRTTFMPHDFFLEQPVKGASIYYMHKIMHDWPDKDCVAILTRLRDAMQKGSRIFINDVILPDQGCSALATGSDILMLAFHSGQERDEASWTRLISMVKGLRIQKFWRAPGDDGEGIVEVCRSNCS</sequence>
<feature type="active site" description="Proton acceptor" evidence="4">
    <location>
        <position position="301"/>
    </location>
</feature>
<dbReference type="GO" id="GO:0008171">
    <property type="term" value="F:O-methyltransferase activity"/>
    <property type="evidence" value="ECO:0007669"/>
    <property type="project" value="InterPro"/>
</dbReference>
<keyword evidence="3" id="KW-0949">S-adenosyl-L-methionine</keyword>
<evidence type="ECO:0000259" key="5">
    <source>
        <dbReference type="Pfam" id="PF00891"/>
    </source>
</evidence>
<proteinExistence type="predicted"/>
<dbReference type="Gene3D" id="3.40.50.150">
    <property type="entry name" value="Vaccinia Virus protein VP39"/>
    <property type="match status" value="1"/>
</dbReference>
<dbReference type="InterPro" id="IPR036390">
    <property type="entry name" value="WH_DNA-bd_sf"/>
</dbReference>
<keyword evidence="2" id="KW-0808">Transferase</keyword>
<comment type="caution">
    <text evidence="6">The sequence shown here is derived from an EMBL/GenBank/DDBJ whole genome shotgun (WGS) entry which is preliminary data.</text>
</comment>
<dbReference type="SUPFAM" id="SSF46785">
    <property type="entry name" value="Winged helix' DNA-binding domain"/>
    <property type="match status" value="1"/>
</dbReference>
<reference evidence="6" key="1">
    <citation type="submission" date="2023-07" db="EMBL/GenBank/DDBJ databases">
        <title>Black Yeasts Isolated from many extreme environments.</title>
        <authorList>
            <person name="Coleine C."/>
            <person name="Stajich J.E."/>
            <person name="Selbmann L."/>
        </authorList>
    </citation>
    <scope>NUCLEOTIDE SEQUENCE</scope>
    <source>
        <strain evidence="6">CCFEE 5485</strain>
    </source>
</reference>
<dbReference type="PROSITE" id="PS51683">
    <property type="entry name" value="SAM_OMT_II"/>
    <property type="match status" value="1"/>
</dbReference>
<dbReference type="InterPro" id="IPR029063">
    <property type="entry name" value="SAM-dependent_MTases_sf"/>
</dbReference>
<evidence type="ECO:0000313" key="7">
    <source>
        <dbReference type="Proteomes" id="UP001274830"/>
    </source>
</evidence>
<dbReference type="PANTHER" id="PTHR43712">
    <property type="entry name" value="PUTATIVE (AFU_ORTHOLOGUE AFUA_4G14580)-RELATED"/>
    <property type="match status" value="1"/>
</dbReference>
<protein>
    <recommendedName>
        <fullName evidence="5">O-methyltransferase C-terminal domain-containing protein</fullName>
    </recommendedName>
</protein>
<dbReference type="InterPro" id="IPR036388">
    <property type="entry name" value="WH-like_DNA-bd_sf"/>
</dbReference>
<keyword evidence="7" id="KW-1185">Reference proteome</keyword>
<evidence type="ECO:0000256" key="4">
    <source>
        <dbReference type="PIRSR" id="PIRSR005739-1"/>
    </source>
</evidence>
<dbReference type="PANTHER" id="PTHR43712:SF1">
    <property type="entry name" value="HYPOTHETICAL O-METHYLTRANSFERASE (EUROFUNG)-RELATED"/>
    <property type="match status" value="1"/>
</dbReference>
<keyword evidence="1" id="KW-0489">Methyltransferase</keyword>
<evidence type="ECO:0000313" key="6">
    <source>
        <dbReference type="EMBL" id="KAK3679540.1"/>
    </source>
</evidence>
<dbReference type="InterPro" id="IPR016461">
    <property type="entry name" value="COMT-like"/>
</dbReference>
<evidence type="ECO:0000256" key="3">
    <source>
        <dbReference type="ARBA" id="ARBA00022691"/>
    </source>
</evidence>
<dbReference type="EMBL" id="JAUTXT010000002">
    <property type="protein sequence ID" value="KAK3679540.1"/>
    <property type="molecule type" value="Genomic_DNA"/>
</dbReference>
<accession>A0AAE1C618</accession>
<evidence type="ECO:0000256" key="1">
    <source>
        <dbReference type="ARBA" id="ARBA00022603"/>
    </source>
</evidence>
<dbReference type="Gene3D" id="1.10.10.10">
    <property type="entry name" value="Winged helix-like DNA-binding domain superfamily/Winged helix DNA-binding domain"/>
    <property type="match status" value="1"/>
</dbReference>
<organism evidence="6 7">
    <name type="scientific">Recurvomyces mirabilis</name>
    <dbReference type="NCBI Taxonomy" id="574656"/>
    <lineage>
        <taxon>Eukaryota</taxon>
        <taxon>Fungi</taxon>
        <taxon>Dikarya</taxon>
        <taxon>Ascomycota</taxon>
        <taxon>Pezizomycotina</taxon>
        <taxon>Dothideomycetes</taxon>
        <taxon>Dothideomycetidae</taxon>
        <taxon>Mycosphaerellales</taxon>
        <taxon>Teratosphaeriaceae</taxon>
        <taxon>Recurvomyces</taxon>
    </lineage>
</organism>
<feature type="domain" description="O-methyltransferase C-terminal" evidence="5">
    <location>
        <begin position="222"/>
        <end position="367"/>
    </location>
</feature>
<name>A0AAE1C618_9PEZI</name>
<dbReference type="GO" id="GO:0032259">
    <property type="term" value="P:methylation"/>
    <property type="evidence" value="ECO:0007669"/>
    <property type="project" value="UniProtKB-KW"/>
</dbReference>